<dbReference type="Proteomes" id="UP001597368">
    <property type="component" value="Unassembled WGS sequence"/>
</dbReference>
<dbReference type="InterPro" id="IPR056639">
    <property type="entry name" value="DUF7737"/>
</dbReference>
<proteinExistence type="predicted"/>
<sequence length="50" mass="5434">MLIWPSSNRPRASTSPFEDDGGMLSVILSKAFLLANDTAITDPTITRRLG</sequence>
<feature type="domain" description="DUF7737" evidence="1">
    <location>
        <begin position="5"/>
        <end position="49"/>
    </location>
</feature>
<accession>A0ABW4T565</accession>
<reference evidence="3" key="1">
    <citation type="journal article" date="2019" name="Int. J. Syst. Evol. Microbiol.">
        <title>The Global Catalogue of Microorganisms (GCM) 10K type strain sequencing project: providing services to taxonomists for standard genome sequencing and annotation.</title>
        <authorList>
            <consortium name="The Broad Institute Genomics Platform"/>
            <consortium name="The Broad Institute Genome Sequencing Center for Infectious Disease"/>
            <person name="Wu L."/>
            <person name="Ma J."/>
        </authorList>
    </citation>
    <scope>NUCLEOTIDE SEQUENCE [LARGE SCALE GENOMIC DNA]</scope>
    <source>
        <strain evidence="3">ICMP 6774ER</strain>
    </source>
</reference>
<dbReference type="RefSeq" id="WP_379575694.1">
    <property type="nucleotide sequence ID" value="NZ_JBHUFV010000043.1"/>
</dbReference>
<keyword evidence="3" id="KW-1185">Reference proteome</keyword>
<dbReference type="Pfam" id="PF24879">
    <property type="entry name" value="DUF7737"/>
    <property type="match status" value="1"/>
</dbReference>
<evidence type="ECO:0000313" key="3">
    <source>
        <dbReference type="Proteomes" id="UP001597368"/>
    </source>
</evidence>
<dbReference type="EMBL" id="JBHUFV010000043">
    <property type="protein sequence ID" value="MFD1935579.1"/>
    <property type="molecule type" value="Genomic_DNA"/>
</dbReference>
<comment type="caution">
    <text evidence="2">The sequence shown here is derived from an EMBL/GenBank/DDBJ whole genome shotgun (WGS) entry which is preliminary data.</text>
</comment>
<evidence type="ECO:0000313" key="2">
    <source>
        <dbReference type="EMBL" id="MFD1935579.1"/>
    </source>
</evidence>
<protein>
    <recommendedName>
        <fullName evidence="1">DUF7737 domain-containing protein</fullName>
    </recommendedName>
</protein>
<gene>
    <name evidence="2" type="ORF">ACFSKW_29330</name>
</gene>
<organism evidence="2 3">
    <name type="scientific">Nonomuraea mangrovi</name>
    <dbReference type="NCBI Taxonomy" id="2316207"/>
    <lineage>
        <taxon>Bacteria</taxon>
        <taxon>Bacillati</taxon>
        <taxon>Actinomycetota</taxon>
        <taxon>Actinomycetes</taxon>
        <taxon>Streptosporangiales</taxon>
        <taxon>Streptosporangiaceae</taxon>
        <taxon>Nonomuraea</taxon>
    </lineage>
</organism>
<evidence type="ECO:0000259" key="1">
    <source>
        <dbReference type="Pfam" id="PF24879"/>
    </source>
</evidence>
<name>A0ABW4T565_9ACTN</name>